<dbReference type="EMBL" id="AP028213">
    <property type="protein sequence ID" value="BEI89495.1"/>
    <property type="molecule type" value="Genomic_DNA"/>
</dbReference>
<feature type="region of interest" description="Disordered" evidence="1">
    <location>
        <begin position="179"/>
        <end position="221"/>
    </location>
</feature>
<sequence length="297" mass="31703">MNILTGMALRASGGVIAGKQTVTTGATSCSSMPLVLPQERWHSDAPFVRASSKAIPLHPVDMARAIDCVNQALVTSPQMTAVKLGSIAAGLLVPGLGTVTAAAVGTAAHIGGARDRVKAVKDALESANLIFAVAGLRASYVPERGSSQRILSTAQLHEVLGMPPPNAEELLACLDENSYPDEEKRDEPPAYEEVEGITKDWHEGNDNQDKNNEKSRPLPLGLDRLRPYADRVLPVDVYLGPAKYTHEGRTDGLSTLAAHGQNAMSSWNERRGARSKGGRKRTKLVDEAIWLVVAFAA</sequence>
<evidence type="ECO:0000313" key="2">
    <source>
        <dbReference type="EMBL" id="BEI89495.1"/>
    </source>
</evidence>
<accession>A0AA48L1E4</accession>
<gene>
    <name evidence="2" type="ORF">CcaverHIS019_0208570</name>
</gene>
<dbReference type="AlphaFoldDB" id="A0AA48L1E4"/>
<dbReference type="RefSeq" id="XP_060454761.1">
    <property type="nucleotide sequence ID" value="XM_060597916.1"/>
</dbReference>
<keyword evidence="3" id="KW-1185">Reference proteome</keyword>
<evidence type="ECO:0000313" key="3">
    <source>
        <dbReference type="Proteomes" id="UP001233271"/>
    </source>
</evidence>
<protein>
    <submittedName>
        <fullName evidence="2">Uncharacterized protein</fullName>
    </submittedName>
</protein>
<dbReference type="KEGG" id="ccac:CcaHIS019_0208570"/>
<name>A0AA48L1E4_9TREE</name>
<dbReference type="GeneID" id="85493366"/>
<evidence type="ECO:0000256" key="1">
    <source>
        <dbReference type="SAM" id="MobiDB-lite"/>
    </source>
</evidence>
<proteinExistence type="predicted"/>
<feature type="compositionally biased region" description="Basic and acidic residues" evidence="1">
    <location>
        <begin position="196"/>
        <end position="216"/>
    </location>
</feature>
<dbReference type="Proteomes" id="UP001233271">
    <property type="component" value="Chromosome 2"/>
</dbReference>
<organism evidence="2 3">
    <name type="scientific">Cutaneotrichosporon cavernicola</name>
    <dbReference type="NCBI Taxonomy" id="279322"/>
    <lineage>
        <taxon>Eukaryota</taxon>
        <taxon>Fungi</taxon>
        <taxon>Dikarya</taxon>
        <taxon>Basidiomycota</taxon>
        <taxon>Agaricomycotina</taxon>
        <taxon>Tremellomycetes</taxon>
        <taxon>Trichosporonales</taxon>
        <taxon>Trichosporonaceae</taxon>
        <taxon>Cutaneotrichosporon</taxon>
    </lineage>
</organism>
<reference evidence="2" key="1">
    <citation type="journal article" date="2023" name="BMC Genomics">
        <title>Chromosome-level genome assemblies of Cutaneotrichosporon spp. (Trichosporonales, Basidiomycota) reveal imbalanced evolution between nucleotide sequences and chromosome synteny.</title>
        <authorList>
            <person name="Kobayashi Y."/>
            <person name="Kayamori A."/>
            <person name="Aoki K."/>
            <person name="Shiwa Y."/>
            <person name="Matsutani M."/>
            <person name="Fujita N."/>
            <person name="Sugita T."/>
            <person name="Iwasaki W."/>
            <person name="Tanaka N."/>
            <person name="Takashima M."/>
        </authorList>
    </citation>
    <scope>NUCLEOTIDE SEQUENCE</scope>
    <source>
        <strain evidence="2">HIS019</strain>
    </source>
</reference>